<keyword evidence="2" id="KW-1185">Reference proteome</keyword>
<reference evidence="1 2" key="1">
    <citation type="journal article" date="2024" name="bioRxiv">
        <title>A reference genome for Trichogramma kaykai: A tiny desert-dwelling parasitoid wasp with competing sex-ratio distorters.</title>
        <authorList>
            <person name="Culotta J."/>
            <person name="Lindsey A.R."/>
        </authorList>
    </citation>
    <scope>NUCLEOTIDE SEQUENCE [LARGE SCALE GENOMIC DNA]</scope>
    <source>
        <strain evidence="1 2">KSX58</strain>
    </source>
</reference>
<accession>A0ABD2X872</accession>
<gene>
    <name evidence="1" type="ORF">TKK_005466</name>
</gene>
<dbReference type="Proteomes" id="UP001627154">
    <property type="component" value="Unassembled WGS sequence"/>
</dbReference>
<dbReference type="AlphaFoldDB" id="A0ABD2X872"/>
<proteinExistence type="predicted"/>
<protein>
    <submittedName>
        <fullName evidence="1">Uncharacterized protein</fullName>
    </submittedName>
</protein>
<comment type="caution">
    <text evidence="1">The sequence shown here is derived from an EMBL/GenBank/DDBJ whole genome shotgun (WGS) entry which is preliminary data.</text>
</comment>
<organism evidence="1 2">
    <name type="scientific">Trichogramma kaykai</name>
    <dbReference type="NCBI Taxonomy" id="54128"/>
    <lineage>
        <taxon>Eukaryota</taxon>
        <taxon>Metazoa</taxon>
        <taxon>Ecdysozoa</taxon>
        <taxon>Arthropoda</taxon>
        <taxon>Hexapoda</taxon>
        <taxon>Insecta</taxon>
        <taxon>Pterygota</taxon>
        <taxon>Neoptera</taxon>
        <taxon>Endopterygota</taxon>
        <taxon>Hymenoptera</taxon>
        <taxon>Apocrita</taxon>
        <taxon>Proctotrupomorpha</taxon>
        <taxon>Chalcidoidea</taxon>
        <taxon>Trichogrammatidae</taxon>
        <taxon>Trichogramma</taxon>
    </lineage>
</organism>
<name>A0ABD2X872_9HYME</name>
<evidence type="ECO:0000313" key="1">
    <source>
        <dbReference type="EMBL" id="KAL3401329.1"/>
    </source>
</evidence>
<sequence length="85" mass="10582">MYRNNASRHRESIRAQRETLSMCRRSCVSFFLLKLYRKYLIESERYRSSRRKKSLRLIKSRELVPILYRTRFRLIVPRTDNFDFC</sequence>
<evidence type="ECO:0000313" key="2">
    <source>
        <dbReference type="Proteomes" id="UP001627154"/>
    </source>
</evidence>
<dbReference type="EMBL" id="JBJJXI010000046">
    <property type="protein sequence ID" value="KAL3401329.1"/>
    <property type="molecule type" value="Genomic_DNA"/>
</dbReference>